<comment type="caution">
    <text evidence="3">The sequence shown here is derived from an EMBL/GenBank/DDBJ whole genome shotgun (WGS) entry which is preliminary data.</text>
</comment>
<evidence type="ECO:0000313" key="3">
    <source>
        <dbReference type="EMBL" id="RVW09738.1"/>
    </source>
</evidence>
<protein>
    <recommendedName>
        <fullName evidence="2">YCII-related domain-containing protein</fullName>
    </recommendedName>
</protein>
<dbReference type="RefSeq" id="WP_127915873.1">
    <property type="nucleotide sequence ID" value="NZ_RKLP01000004.1"/>
</dbReference>
<sequence length="94" mass="10673">MPLFAVQYTYAPEKSALRDDHRTDHRAWLADLVRRGVVHSSGPFADGSGALMMVEADTAADVEDLFDQDPFAKRDLVEHRTVREWIPVFGVFVR</sequence>
<comment type="similarity">
    <text evidence="1">Belongs to the YciI family.</text>
</comment>
<reference evidence="3 4" key="1">
    <citation type="submission" date="2018-11" db="EMBL/GenBank/DDBJ databases">
        <title>Rhodococcus spongicola sp. nov. and Rhodococcus xishaensis sp. nov. from marine sponges.</title>
        <authorList>
            <person name="Li L."/>
            <person name="Lin H.W."/>
        </authorList>
    </citation>
    <scope>NUCLEOTIDE SEQUENCE [LARGE SCALE GENOMIC DNA]</scope>
    <source>
        <strain evidence="3 4">CCTCC AB2014297</strain>
    </source>
</reference>
<keyword evidence="4" id="KW-1185">Reference proteome</keyword>
<organism evidence="3 4">
    <name type="scientific">Prescottella agglutinans</name>
    <dbReference type="NCBI Taxonomy" id="1644129"/>
    <lineage>
        <taxon>Bacteria</taxon>
        <taxon>Bacillati</taxon>
        <taxon>Actinomycetota</taxon>
        <taxon>Actinomycetes</taxon>
        <taxon>Mycobacteriales</taxon>
        <taxon>Nocardiaceae</taxon>
        <taxon>Prescottella</taxon>
    </lineage>
</organism>
<evidence type="ECO:0000313" key="4">
    <source>
        <dbReference type="Proteomes" id="UP000286208"/>
    </source>
</evidence>
<dbReference type="AlphaFoldDB" id="A0A3S3EBL2"/>
<feature type="domain" description="YCII-related" evidence="2">
    <location>
        <begin position="4"/>
        <end position="85"/>
    </location>
</feature>
<dbReference type="Proteomes" id="UP000286208">
    <property type="component" value="Unassembled WGS sequence"/>
</dbReference>
<dbReference type="PANTHER" id="PTHR37828">
    <property type="entry name" value="GSR2449 PROTEIN"/>
    <property type="match status" value="1"/>
</dbReference>
<evidence type="ECO:0000259" key="2">
    <source>
        <dbReference type="Pfam" id="PF03795"/>
    </source>
</evidence>
<proteinExistence type="inferred from homology"/>
<dbReference type="PANTHER" id="PTHR37828:SF1">
    <property type="entry name" value="YCII-RELATED DOMAIN-CONTAINING PROTEIN"/>
    <property type="match status" value="1"/>
</dbReference>
<dbReference type="InterPro" id="IPR011008">
    <property type="entry name" value="Dimeric_a/b-barrel"/>
</dbReference>
<accession>A0A3S3EBL2</accession>
<name>A0A3S3EBL2_9NOCA</name>
<dbReference type="EMBL" id="RKLP01000004">
    <property type="protein sequence ID" value="RVW09738.1"/>
    <property type="molecule type" value="Genomic_DNA"/>
</dbReference>
<gene>
    <name evidence="3" type="ORF">EGT67_09780</name>
</gene>
<dbReference type="Gene3D" id="3.30.70.1060">
    <property type="entry name" value="Dimeric alpha+beta barrel"/>
    <property type="match status" value="1"/>
</dbReference>
<evidence type="ECO:0000256" key="1">
    <source>
        <dbReference type="ARBA" id="ARBA00007689"/>
    </source>
</evidence>
<dbReference type="SUPFAM" id="SSF54909">
    <property type="entry name" value="Dimeric alpha+beta barrel"/>
    <property type="match status" value="1"/>
</dbReference>
<dbReference type="OrthoDB" id="8968203at2"/>
<dbReference type="Pfam" id="PF03795">
    <property type="entry name" value="YCII"/>
    <property type="match status" value="1"/>
</dbReference>
<dbReference type="InterPro" id="IPR005545">
    <property type="entry name" value="YCII"/>
</dbReference>